<feature type="region of interest" description="Disordered" evidence="1">
    <location>
        <begin position="326"/>
        <end position="353"/>
    </location>
</feature>
<organism evidence="3 4">
    <name type="scientific">Roseimaritima ulvae</name>
    <dbReference type="NCBI Taxonomy" id="980254"/>
    <lineage>
        <taxon>Bacteria</taxon>
        <taxon>Pseudomonadati</taxon>
        <taxon>Planctomycetota</taxon>
        <taxon>Planctomycetia</taxon>
        <taxon>Pirellulales</taxon>
        <taxon>Pirellulaceae</taxon>
        <taxon>Roseimaritima</taxon>
    </lineage>
</organism>
<evidence type="ECO:0000313" key="3">
    <source>
        <dbReference type="EMBL" id="QEG39671.1"/>
    </source>
</evidence>
<evidence type="ECO:0000256" key="2">
    <source>
        <dbReference type="SAM" id="Phobius"/>
    </source>
</evidence>
<dbReference type="KEGG" id="rul:UC8_16670"/>
<keyword evidence="2" id="KW-0812">Transmembrane</keyword>
<keyword evidence="2" id="KW-1133">Transmembrane helix</keyword>
<feature type="region of interest" description="Disordered" evidence="1">
    <location>
        <begin position="245"/>
        <end position="272"/>
    </location>
</feature>
<feature type="compositionally biased region" description="Low complexity" evidence="1">
    <location>
        <begin position="446"/>
        <end position="455"/>
    </location>
</feature>
<feature type="transmembrane region" description="Helical" evidence="2">
    <location>
        <begin position="141"/>
        <end position="158"/>
    </location>
</feature>
<keyword evidence="4" id="KW-1185">Reference proteome</keyword>
<feature type="compositionally biased region" description="Gly residues" evidence="1">
    <location>
        <begin position="456"/>
        <end position="468"/>
    </location>
</feature>
<dbReference type="RefSeq" id="WP_068133312.1">
    <property type="nucleotide sequence ID" value="NZ_CP042914.1"/>
</dbReference>
<protein>
    <recommendedName>
        <fullName evidence="5">Chromosome partition protein Smc</fullName>
    </recommendedName>
</protein>
<accession>A0A5B9R080</accession>
<keyword evidence="2" id="KW-0472">Membrane</keyword>
<dbReference type="OrthoDB" id="250171at2"/>
<dbReference type="Proteomes" id="UP000325286">
    <property type="component" value="Chromosome"/>
</dbReference>
<feature type="transmembrane region" description="Helical" evidence="2">
    <location>
        <begin position="53"/>
        <end position="76"/>
    </location>
</feature>
<proteinExistence type="predicted"/>
<feature type="region of interest" description="Disordered" evidence="1">
    <location>
        <begin position="446"/>
        <end position="539"/>
    </location>
</feature>
<name>A0A5B9R080_9BACT</name>
<dbReference type="EMBL" id="CP042914">
    <property type="protein sequence ID" value="QEG39671.1"/>
    <property type="molecule type" value="Genomic_DNA"/>
</dbReference>
<feature type="transmembrane region" description="Helical" evidence="2">
    <location>
        <begin position="20"/>
        <end position="41"/>
    </location>
</feature>
<sequence length="552" mass="61388">MNQIQAQVSRARRRLMLQQFGRVASWSLFACLMIALIAFAVPKIWALSLDISVWNLAWLIGSLSVGLLAALVWTLWRGPSPTEAATEIDRRFSLRERLSSSLSMSEEDRESTAGQALVADAERRAAQLAIGDRFQLQPARLGLLPLVPIAMLAILIFIPNATRENEADASATLAARQEAEQVKKSAQILKRKIQAARDQAKEKGLTDAEDLFNKLEKKVDKVIKRENVDRKQAMIALNDLKKSLQERRQKLGTPDQMRKSLSNLSEMEKGPADRVAKSLQQGDFGEAQKAIKDLAQKMRDGKLSEADKKQLQDQIQQMKDKIEEAAKKHEQAKQDLQREIDKAKSEGRQADADKLQEKLNKMQAQQDQIDRMKQMAEGLGEASEAMKNGDSEAAAEAMESIADELGEMQQEMDELEELDQAMDELSQAKDQMRCQQCQGEGCQNCQGMGNQFGQQPGNGNGLGRGQGQGERPEAEDDTNTYETQVRGTPQKGRGIIAGVAGGQNKRGVTRAELQETVRGALSEESDPVENQSLPRTEREHAQQYLDLLREGK</sequence>
<evidence type="ECO:0000256" key="1">
    <source>
        <dbReference type="SAM" id="MobiDB-lite"/>
    </source>
</evidence>
<evidence type="ECO:0008006" key="5">
    <source>
        <dbReference type="Google" id="ProtNLM"/>
    </source>
</evidence>
<reference evidence="3 4" key="1">
    <citation type="submission" date="2019-08" db="EMBL/GenBank/DDBJ databases">
        <title>Deep-cultivation of Planctomycetes and their phenomic and genomic characterization uncovers novel biology.</title>
        <authorList>
            <person name="Wiegand S."/>
            <person name="Jogler M."/>
            <person name="Boedeker C."/>
            <person name="Pinto D."/>
            <person name="Vollmers J."/>
            <person name="Rivas-Marin E."/>
            <person name="Kohn T."/>
            <person name="Peeters S.H."/>
            <person name="Heuer A."/>
            <person name="Rast P."/>
            <person name="Oberbeckmann S."/>
            <person name="Bunk B."/>
            <person name="Jeske O."/>
            <person name="Meyerdierks A."/>
            <person name="Storesund J.E."/>
            <person name="Kallscheuer N."/>
            <person name="Luecker S."/>
            <person name="Lage O.M."/>
            <person name="Pohl T."/>
            <person name="Merkel B.J."/>
            <person name="Hornburger P."/>
            <person name="Mueller R.-W."/>
            <person name="Bruemmer F."/>
            <person name="Labrenz M."/>
            <person name="Spormann A.M."/>
            <person name="Op den Camp H."/>
            <person name="Overmann J."/>
            <person name="Amann R."/>
            <person name="Jetten M.S.M."/>
            <person name="Mascher T."/>
            <person name="Medema M.H."/>
            <person name="Devos D.P."/>
            <person name="Kaster A.-K."/>
            <person name="Ovreas L."/>
            <person name="Rohde M."/>
            <person name="Galperin M.Y."/>
            <person name="Jogler C."/>
        </authorList>
    </citation>
    <scope>NUCLEOTIDE SEQUENCE [LARGE SCALE GENOMIC DNA]</scope>
    <source>
        <strain evidence="3 4">UC8</strain>
    </source>
</reference>
<evidence type="ECO:0000313" key="4">
    <source>
        <dbReference type="Proteomes" id="UP000325286"/>
    </source>
</evidence>
<dbReference type="AlphaFoldDB" id="A0A5B9R080"/>
<gene>
    <name evidence="3" type="ORF">UC8_16670</name>
</gene>